<evidence type="ECO:0000256" key="8">
    <source>
        <dbReference type="ARBA" id="ARBA00023170"/>
    </source>
</evidence>
<evidence type="ECO:0000256" key="2">
    <source>
        <dbReference type="ARBA" id="ARBA00011085"/>
    </source>
</evidence>
<feature type="transmembrane region" description="Helical" evidence="10">
    <location>
        <begin position="6"/>
        <end position="25"/>
    </location>
</feature>
<dbReference type="EMBL" id="KQ086000">
    <property type="protein sequence ID" value="KLO11428.1"/>
    <property type="molecule type" value="Genomic_DNA"/>
</dbReference>
<evidence type="ECO:0000256" key="5">
    <source>
        <dbReference type="ARBA" id="ARBA00022989"/>
    </source>
</evidence>
<dbReference type="PANTHER" id="PTHR28097:SF1">
    <property type="entry name" value="PHEROMONE A FACTOR RECEPTOR"/>
    <property type="match status" value="1"/>
</dbReference>
<reference evidence="11 12" key="1">
    <citation type="submission" date="2015-04" db="EMBL/GenBank/DDBJ databases">
        <title>Complete genome sequence of Schizopora paradoxa KUC8140, a cosmopolitan wood degrader in East Asia.</title>
        <authorList>
            <consortium name="DOE Joint Genome Institute"/>
            <person name="Min B."/>
            <person name="Park H."/>
            <person name="Jang Y."/>
            <person name="Kim J.-J."/>
            <person name="Kim K.H."/>
            <person name="Pangilinan J."/>
            <person name="Lipzen A."/>
            <person name="Riley R."/>
            <person name="Grigoriev I.V."/>
            <person name="Spatafora J.W."/>
            <person name="Choi I.-G."/>
        </authorList>
    </citation>
    <scope>NUCLEOTIDE SEQUENCE [LARGE SCALE GENOMIC DNA]</scope>
    <source>
        <strain evidence="11 12">KUC8140</strain>
    </source>
</reference>
<sequence>MYALTPYPITPIGAFLGFVLAIAPLPLKLARRNHGLYMYGVWIAAFNLQMFVNSVIWHDNTRVTAKVWCDIVTKIQIGAGYGVRGCSLAICIRLYRITRMRVGAIRFQRGSCSFMTQLCIFLCQGVIIQPIRFNILEEYGCQATSFSYVFYPIAIVPQFIMSVASAVLAGLILRALLAHRREMVEQPASNSAIKPFQFKRLILIACLDTIFNFPIMIVGGIVQNALMGSKGGSSQPYVSWSNVHDGTSSWLAGETLSTITQTPASSWSMNKWTVLNLKWNEWIYVAQAILYFAVVGTTPEMGHFLRRVFCLSRNRYSDDGGDSEGGRKTLSSVIFRSSNST</sequence>
<feature type="transmembrane region" description="Helical" evidence="10">
    <location>
        <begin position="107"/>
        <end position="128"/>
    </location>
</feature>
<accession>A0A0H2RPQ4</accession>
<evidence type="ECO:0000313" key="12">
    <source>
        <dbReference type="Proteomes" id="UP000053477"/>
    </source>
</evidence>
<feature type="transmembrane region" description="Helical" evidence="10">
    <location>
        <begin position="148"/>
        <end position="173"/>
    </location>
</feature>
<keyword evidence="12" id="KW-1185">Reference proteome</keyword>
<dbReference type="Pfam" id="PF02076">
    <property type="entry name" value="STE3"/>
    <property type="match status" value="1"/>
</dbReference>
<keyword evidence="3" id="KW-0589">Pheromone response</keyword>
<evidence type="ECO:0000256" key="1">
    <source>
        <dbReference type="ARBA" id="ARBA00004141"/>
    </source>
</evidence>
<feature type="transmembrane region" description="Helical" evidence="10">
    <location>
        <begin position="201"/>
        <end position="222"/>
    </location>
</feature>
<name>A0A0H2RPQ4_9AGAM</name>
<dbReference type="PRINTS" id="PR00899">
    <property type="entry name" value="GPCRSTE3"/>
</dbReference>
<dbReference type="InParanoid" id="A0A0H2RPQ4"/>
<evidence type="ECO:0000256" key="4">
    <source>
        <dbReference type="ARBA" id="ARBA00022692"/>
    </source>
</evidence>
<keyword evidence="5 10" id="KW-1133">Transmembrane helix</keyword>
<dbReference type="GO" id="GO:0004932">
    <property type="term" value="F:mating-type factor pheromone receptor activity"/>
    <property type="evidence" value="ECO:0007669"/>
    <property type="project" value="InterPro"/>
</dbReference>
<dbReference type="PANTHER" id="PTHR28097">
    <property type="entry name" value="PHEROMONE A FACTOR RECEPTOR"/>
    <property type="match status" value="1"/>
</dbReference>
<keyword evidence="6" id="KW-0297">G-protein coupled receptor</keyword>
<organism evidence="11 12">
    <name type="scientific">Schizopora paradoxa</name>
    <dbReference type="NCBI Taxonomy" id="27342"/>
    <lineage>
        <taxon>Eukaryota</taxon>
        <taxon>Fungi</taxon>
        <taxon>Dikarya</taxon>
        <taxon>Basidiomycota</taxon>
        <taxon>Agaricomycotina</taxon>
        <taxon>Agaricomycetes</taxon>
        <taxon>Hymenochaetales</taxon>
        <taxon>Schizoporaceae</taxon>
        <taxon>Schizopora</taxon>
    </lineage>
</organism>
<keyword evidence="7 10" id="KW-0472">Membrane</keyword>
<proteinExistence type="inferred from homology"/>
<dbReference type="GO" id="GO:0000750">
    <property type="term" value="P:pheromone-dependent signal transduction involved in conjugation with cellular fusion"/>
    <property type="evidence" value="ECO:0007669"/>
    <property type="project" value="TreeGrafter"/>
</dbReference>
<dbReference type="GO" id="GO:0005886">
    <property type="term" value="C:plasma membrane"/>
    <property type="evidence" value="ECO:0007669"/>
    <property type="project" value="TreeGrafter"/>
</dbReference>
<evidence type="ECO:0000256" key="10">
    <source>
        <dbReference type="SAM" id="Phobius"/>
    </source>
</evidence>
<feature type="transmembrane region" description="Helical" evidence="10">
    <location>
        <begin position="77"/>
        <end position="95"/>
    </location>
</feature>
<comment type="subcellular location">
    <subcellularLocation>
        <location evidence="1">Membrane</location>
        <topology evidence="1">Multi-pass membrane protein</topology>
    </subcellularLocation>
</comment>
<keyword evidence="8 11" id="KW-0675">Receptor</keyword>
<evidence type="ECO:0000256" key="3">
    <source>
        <dbReference type="ARBA" id="ARBA00022507"/>
    </source>
</evidence>
<dbReference type="InterPro" id="IPR001499">
    <property type="entry name" value="GPCR_STE3"/>
</dbReference>
<keyword evidence="4 10" id="KW-0812">Transmembrane</keyword>
<comment type="similarity">
    <text evidence="2">Belongs to the G-protein coupled receptor 4 family.</text>
</comment>
<evidence type="ECO:0000256" key="6">
    <source>
        <dbReference type="ARBA" id="ARBA00023040"/>
    </source>
</evidence>
<keyword evidence="9" id="KW-0807">Transducer</keyword>
<gene>
    <name evidence="11" type="ORF">SCHPADRAFT_831126</name>
</gene>
<evidence type="ECO:0000256" key="9">
    <source>
        <dbReference type="ARBA" id="ARBA00023224"/>
    </source>
</evidence>
<feature type="transmembrane region" description="Helical" evidence="10">
    <location>
        <begin position="282"/>
        <end position="305"/>
    </location>
</feature>
<evidence type="ECO:0000256" key="7">
    <source>
        <dbReference type="ARBA" id="ARBA00023136"/>
    </source>
</evidence>
<dbReference type="AlphaFoldDB" id="A0A0H2RPQ4"/>
<protein>
    <submittedName>
        <fullName evidence="11">Fungal pheromone STE3G-protein-coupled receptor</fullName>
    </submittedName>
</protein>
<dbReference type="Proteomes" id="UP000053477">
    <property type="component" value="Unassembled WGS sequence"/>
</dbReference>
<dbReference type="OrthoDB" id="2874149at2759"/>
<feature type="transmembrane region" description="Helical" evidence="10">
    <location>
        <begin position="37"/>
        <end position="57"/>
    </location>
</feature>
<evidence type="ECO:0000313" key="11">
    <source>
        <dbReference type="EMBL" id="KLO11428.1"/>
    </source>
</evidence>